<feature type="region of interest" description="Disordered" evidence="1">
    <location>
        <begin position="321"/>
        <end position="364"/>
    </location>
</feature>
<protein>
    <submittedName>
        <fullName evidence="2">Uncharacterized protein</fullName>
    </submittedName>
</protein>
<feature type="region of interest" description="Disordered" evidence="1">
    <location>
        <begin position="164"/>
        <end position="291"/>
    </location>
</feature>
<name>A0A6B2L7V3_9EUKA</name>
<dbReference type="EMBL" id="GIBP01003978">
    <property type="protein sequence ID" value="NDV32947.1"/>
    <property type="molecule type" value="Transcribed_RNA"/>
</dbReference>
<feature type="compositionally biased region" description="Polar residues" evidence="1">
    <location>
        <begin position="220"/>
        <end position="246"/>
    </location>
</feature>
<dbReference type="GO" id="GO:0000387">
    <property type="term" value="P:spliceosomal snRNP assembly"/>
    <property type="evidence" value="ECO:0007669"/>
    <property type="project" value="InterPro"/>
</dbReference>
<dbReference type="AlphaFoldDB" id="A0A6B2L7V3"/>
<dbReference type="Gene3D" id="1.20.58.1070">
    <property type="match status" value="1"/>
</dbReference>
<organism evidence="2">
    <name type="scientific">Arcella intermedia</name>
    <dbReference type="NCBI Taxonomy" id="1963864"/>
    <lineage>
        <taxon>Eukaryota</taxon>
        <taxon>Amoebozoa</taxon>
        <taxon>Tubulinea</taxon>
        <taxon>Elardia</taxon>
        <taxon>Arcellinida</taxon>
        <taxon>Sphaerothecina</taxon>
        <taxon>Arcellidae</taxon>
        <taxon>Arcella</taxon>
    </lineage>
</organism>
<feature type="compositionally biased region" description="Polar residues" evidence="1">
    <location>
        <begin position="254"/>
        <end position="291"/>
    </location>
</feature>
<dbReference type="Pfam" id="PF04938">
    <property type="entry name" value="SIP1"/>
    <property type="match status" value="1"/>
</dbReference>
<evidence type="ECO:0000313" key="2">
    <source>
        <dbReference type="EMBL" id="NDV32947.1"/>
    </source>
</evidence>
<reference evidence="2" key="1">
    <citation type="journal article" date="2020" name="J. Eukaryot. Microbiol.">
        <title>De novo Sequencing, Assembly and Annotation of the Transcriptome for the Free-Living Testate Amoeba Arcella intermedia.</title>
        <authorList>
            <person name="Ribeiro G.M."/>
            <person name="Porfirio-Sousa A.L."/>
            <person name="Maurer-Alcala X.X."/>
            <person name="Katz L.A."/>
            <person name="Lahr D.J.G."/>
        </authorList>
    </citation>
    <scope>NUCLEOTIDE SEQUENCE</scope>
</reference>
<feature type="compositionally biased region" description="Basic and acidic residues" evidence="1">
    <location>
        <begin position="187"/>
        <end position="202"/>
    </location>
</feature>
<feature type="compositionally biased region" description="Acidic residues" evidence="1">
    <location>
        <begin position="169"/>
        <end position="186"/>
    </location>
</feature>
<evidence type="ECO:0000256" key="1">
    <source>
        <dbReference type="SAM" id="MobiDB-lite"/>
    </source>
</evidence>
<accession>A0A6B2L7V3</accession>
<dbReference type="InterPro" id="IPR035426">
    <property type="entry name" value="Gemin2/Brr1"/>
</dbReference>
<feature type="compositionally biased region" description="Acidic residues" evidence="1">
    <location>
        <begin position="203"/>
        <end position="217"/>
    </location>
</feature>
<sequence length="364" mass="42715">MPHANDEVAWERICMGGKLLPDDVTFTRPPEKPILEMVAMITELIIIKLISYGTNWITKFEVNEDRAEWFYYIFAKLEEPILDNTADDLRKLLDFFVEERAKLKSKEDAMLFHYNRLITIISEYFGQVQLTEDALPSKKRWRSRMWEESQRKKPRKEIVSIPINFRDFADEEDEEEDYEEEEYYEEYSEKPKEVEDGEIVEKEEGELEDGEVEEGEIVETTNAESDIQPSEDQQNDQNLNYENSQYAGYDYTYTAETDQQYLPQPDGTQPDSTVQQPDGTMQQADGTQDYSQYVQTLDEHGNPVYWDYNYYAAYYQTYPESTQNSENQNTNPTIDTPTQQEQHTSPTIDTPTPQQSTQPDSHPQ</sequence>
<proteinExistence type="predicted"/>